<keyword evidence="3" id="KW-0999">Mitochondrion inner membrane</keyword>
<keyword evidence="4" id="KW-1133">Transmembrane helix</keyword>
<evidence type="ECO:0000313" key="7">
    <source>
        <dbReference type="EMBL" id="KAF2673797.1"/>
    </source>
</evidence>
<feature type="region of interest" description="Disordered" evidence="6">
    <location>
        <begin position="462"/>
        <end position="502"/>
    </location>
</feature>
<evidence type="ECO:0000256" key="1">
    <source>
        <dbReference type="ARBA" id="ARBA00004370"/>
    </source>
</evidence>
<evidence type="ECO:0008006" key="9">
    <source>
        <dbReference type="Google" id="ProtNLM"/>
    </source>
</evidence>
<dbReference type="EMBL" id="MU004231">
    <property type="protein sequence ID" value="KAF2673797.1"/>
    <property type="molecule type" value="Genomic_DNA"/>
</dbReference>
<dbReference type="InterPro" id="IPR023395">
    <property type="entry name" value="MCP_dom_sf"/>
</dbReference>
<feature type="region of interest" description="Disordered" evidence="6">
    <location>
        <begin position="1"/>
        <end position="68"/>
    </location>
</feature>
<evidence type="ECO:0000256" key="3">
    <source>
        <dbReference type="ARBA" id="ARBA00022792"/>
    </source>
</evidence>
<evidence type="ECO:0000256" key="2">
    <source>
        <dbReference type="ARBA" id="ARBA00022692"/>
    </source>
</evidence>
<feature type="compositionally biased region" description="Low complexity" evidence="6">
    <location>
        <begin position="462"/>
        <end position="479"/>
    </location>
</feature>
<dbReference type="GO" id="GO:0016020">
    <property type="term" value="C:membrane"/>
    <property type="evidence" value="ECO:0007669"/>
    <property type="project" value="UniProtKB-SubCell"/>
</dbReference>
<keyword evidence="8" id="KW-1185">Reference proteome</keyword>
<accession>A0A6A6UQX3</accession>
<gene>
    <name evidence="7" type="ORF">BT63DRAFT_437410</name>
</gene>
<keyword evidence="2" id="KW-0812">Transmembrane</keyword>
<comment type="subcellular location">
    <subcellularLocation>
        <location evidence="1">Membrane</location>
    </subcellularLocation>
</comment>
<dbReference type="AlphaFoldDB" id="A0A6A6UQX3"/>
<feature type="region of interest" description="Disordered" evidence="6">
    <location>
        <begin position="146"/>
        <end position="201"/>
    </location>
</feature>
<dbReference type="Proteomes" id="UP000799302">
    <property type="component" value="Unassembled WGS sequence"/>
</dbReference>
<name>A0A6A6UQX3_9PEZI</name>
<keyword evidence="5" id="KW-0472">Membrane</keyword>
<dbReference type="Gene3D" id="1.50.40.10">
    <property type="entry name" value="Mitochondrial carrier domain"/>
    <property type="match status" value="1"/>
</dbReference>
<proteinExistence type="predicted"/>
<feature type="compositionally biased region" description="Low complexity" evidence="6">
    <location>
        <begin position="182"/>
        <end position="201"/>
    </location>
</feature>
<evidence type="ECO:0000313" key="8">
    <source>
        <dbReference type="Proteomes" id="UP000799302"/>
    </source>
</evidence>
<feature type="compositionally biased region" description="Basic and acidic residues" evidence="6">
    <location>
        <begin position="482"/>
        <end position="493"/>
    </location>
</feature>
<dbReference type="OrthoDB" id="77989at2759"/>
<feature type="compositionally biased region" description="Low complexity" evidence="6">
    <location>
        <begin position="40"/>
        <end position="53"/>
    </location>
</feature>
<evidence type="ECO:0000256" key="4">
    <source>
        <dbReference type="ARBA" id="ARBA00022989"/>
    </source>
</evidence>
<keyword evidence="3" id="KW-0496">Mitochondrion</keyword>
<protein>
    <recommendedName>
        <fullName evidence="9">Mitochondrial carrier</fullName>
    </recommendedName>
</protein>
<organism evidence="7 8">
    <name type="scientific">Microthyrium microscopicum</name>
    <dbReference type="NCBI Taxonomy" id="703497"/>
    <lineage>
        <taxon>Eukaryota</taxon>
        <taxon>Fungi</taxon>
        <taxon>Dikarya</taxon>
        <taxon>Ascomycota</taxon>
        <taxon>Pezizomycotina</taxon>
        <taxon>Dothideomycetes</taxon>
        <taxon>Dothideomycetes incertae sedis</taxon>
        <taxon>Microthyriales</taxon>
        <taxon>Microthyriaceae</taxon>
        <taxon>Microthyrium</taxon>
    </lineage>
</organism>
<dbReference type="SUPFAM" id="SSF103506">
    <property type="entry name" value="Mitochondrial carrier"/>
    <property type="match status" value="1"/>
</dbReference>
<evidence type="ECO:0000256" key="5">
    <source>
        <dbReference type="ARBA" id="ARBA00023136"/>
    </source>
</evidence>
<reference evidence="7" key="1">
    <citation type="journal article" date="2020" name="Stud. Mycol.">
        <title>101 Dothideomycetes genomes: a test case for predicting lifestyles and emergence of pathogens.</title>
        <authorList>
            <person name="Haridas S."/>
            <person name="Albert R."/>
            <person name="Binder M."/>
            <person name="Bloem J."/>
            <person name="Labutti K."/>
            <person name="Salamov A."/>
            <person name="Andreopoulos B."/>
            <person name="Baker S."/>
            <person name="Barry K."/>
            <person name="Bills G."/>
            <person name="Bluhm B."/>
            <person name="Cannon C."/>
            <person name="Castanera R."/>
            <person name="Culley D."/>
            <person name="Daum C."/>
            <person name="Ezra D."/>
            <person name="Gonzalez J."/>
            <person name="Henrissat B."/>
            <person name="Kuo A."/>
            <person name="Liang C."/>
            <person name="Lipzen A."/>
            <person name="Lutzoni F."/>
            <person name="Magnuson J."/>
            <person name="Mondo S."/>
            <person name="Nolan M."/>
            <person name="Ohm R."/>
            <person name="Pangilinan J."/>
            <person name="Park H.-J."/>
            <person name="Ramirez L."/>
            <person name="Alfaro M."/>
            <person name="Sun H."/>
            <person name="Tritt A."/>
            <person name="Yoshinaga Y."/>
            <person name="Zwiers L.-H."/>
            <person name="Turgeon B."/>
            <person name="Goodwin S."/>
            <person name="Spatafora J."/>
            <person name="Crous P."/>
            <person name="Grigoriev I."/>
        </authorList>
    </citation>
    <scope>NUCLEOTIDE SEQUENCE</scope>
    <source>
        <strain evidence="7">CBS 115976</strain>
    </source>
</reference>
<evidence type="ECO:0000256" key="6">
    <source>
        <dbReference type="SAM" id="MobiDB-lite"/>
    </source>
</evidence>
<sequence>MESLSSDGSYSPYAKTSRDQPNPLRPYYNPPSIGIAPTQSPSGAASSPSGHSVPPLPPRDAPSNSTNRDFRELFSDLDYGDYLPDASPSVAELAKRLMDQAIWNYTSVLLAQPFEVAKVVLQCYDAGSAVQENGPQVERSSYMSAHDFNHSDSDSDSDTPSYFMPTSPEETPSHRASKRMNLSRLQSTASQAASSPPQSLTTMRLKKADSVLEVIALLWGKEGATGVWKGTNSTFIYGVLLKTIETWTRSCLSAILDIPDPSLVNASIVNVIGPTILDSPSPIASLSVIVASAAIAGCLLAPVDMVRTRLILTPTSSTPRALLPSLRALPSLSCPPTILSITVLHSTIPTLLSTSLPLFIRNWLRIDPIHTPSTYSVTAFLISLCELFVKLPLETVLRRGHIAVLNAPPPSLSNSKRPSLLPIHTTGLHTQKFKPIVATGPYRGVLGSILYIIYEEGHVNPTSPSIPTTPSRASSSLSNRSRHAEARHAEARRQPARKRGQGLPGLWRGWRVGFWGIVGMYAAAGLGGGGQSGGEF</sequence>